<evidence type="ECO:0000313" key="1">
    <source>
        <dbReference type="EMBL" id="KAI5083809.1"/>
    </source>
</evidence>
<sequence>MEDLVEGGHVGVAVEAAGVVGLLRMAMVVGVINHVALFLDEAVDADELREVHELLLRDELTIVSAGRLRATDHGAVGRVLQPQLLHPQAQLFGRQLARALLHLFHQLAHRRAISTSISIISTLHTALAARFRSSFVAIATASRVDWSSLFPSRAQRQLALAFACCIIICCWA</sequence>
<name>A0A9D4VD11_ADICA</name>
<dbReference type="AlphaFoldDB" id="A0A9D4VD11"/>
<proteinExistence type="predicted"/>
<organism evidence="1 2">
    <name type="scientific">Adiantum capillus-veneris</name>
    <name type="common">Maidenhair fern</name>
    <dbReference type="NCBI Taxonomy" id="13818"/>
    <lineage>
        <taxon>Eukaryota</taxon>
        <taxon>Viridiplantae</taxon>
        <taxon>Streptophyta</taxon>
        <taxon>Embryophyta</taxon>
        <taxon>Tracheophyta</taxon>
        <taxon>Polypodiopsida</taxon>
        <taxon>Polypodiidae</taxon>
        <taxon>Polypodiales</taxon>
        <taxon>Pteridineae</taxon>
        <taxon>Pteridaceae</taxon>
        <taxon>Vittarioideae</taxon>
        <taxon>Adiantum</taxon>
    </lineage>
</organism>
<dbReference type="EMBL" id="JABFUD020000002">
    <property type="protein sequence ID" value="KAI5083809.1"/>
    <property type="molecule type" value="Genomic_DNA"/>
</dbReference>
<evidence type="ECO:0000313" key="2">
    <source>
        <dbReference type="Proteomes" id="UP000886520"/>
    </source>
</evidence>
<comment type="caution">
    <text evidence="1">The sequence shown here is derived from an EMBL/GenBank/DDBJ whole genome shotgun (WGS) entry which is preliminary data.</text>
</comment>
<dbReference type="Proteomes" id="UP000886520">
    <property type="component" value="Chromosome 3"/>
</dbReference>
<keyword evidence="2" id="KW-1185">Reference proteome</keyword>
<reference evidence="1" key="1">
    <citation type="submission" date="2021-01" db="EMBL/GenBank/DDBJ databases">
        <title>Adiantum capillus-veneris genome.</title>
        <authorList>
            <person name="Fang Y."/>
            <person name="Liao Q."/>
        </authorList>
    </citation>
    <scope>NUCLEOTIDE SEQUENCE</scope>
    <source>
        <strain evidence="1">H3</strain>
        <tissue evidence="1">Leaf</tissue>
    </source>
</reference>
<gene>
    <name evidence="1" type="ORF">GOP47_0003552</name>
</gene>
<protein>
    <submittedName>
        <fullName evidence="1">Uncharacterized protein</fullName>
    </submittedName>
</protein>
<accession>A0A9D4VD11</accession>